<keyword evidence="11 14" id="KW-1133">Transmembrane helix</keyword>
<dbReference type="InterPro" id="IPR006290">
    <property type="entry name" value="CztS_silS_copS"/>
</dbReference>
<evidence type="ECO:0000256" key="6">
    <source>
        <dbReference type="ARBA" id="ARBA00022679"/>
    </source>
</evidence>
<name>A0A562Q1G7_9PSED</name>
<dbReference type="InterPro" id="IPR003660">
    <property type="entry name" value="HAMP_dom"/>
</dbReference>
<dbReference type="PROSITE" id="PS50109">
    <property type="entry name" value="HIS_KIN"/>
    <property type="match status" value="1"/>
</dbReference>
<feature type="transmembrane region" description="Helical" evidence="14">
    <location>
        <begin position="12"/>
        <end position="33"/>
    </location>
</feature>
<dbReference type="InterPro" id="IPR003594">
    <property type="entry name" value="HATPase_dom"/>
</dbReference>
<dbReference type="CDD" id="cd06225">
    <property type="entry name" value="HAMP"/>
    <property type="match status" value="1"/>
</dbReference>
<dbReference type="InterPro" id="IPR003661">
    <property type="entry name" value="HisK_dim/P_dom"/>
</dbReference>
<keyword evidence="7 14" id="KW-0812">Transmembrane</keyword>
<keyword evidence="3 14" id="KW-1003">Cell membrane</keyword>
<comment type="caution">
    <text evidence="17">The sequence shown here is derived from an EMBL/GenBank/DDBJ whole genome shotgun (WGS) entry which is preliminary data.</text>
</comment>
<dbReference type="CDD" id="cd00082">
    <property type="entry name" value="HisKA"/>
    <property type="match status" value="1"/>
</dbReference>
<evidence type="ECO:0000256" key="12">
    <source>
        <dbReference type="ARBA" id="ARBA00023012"/>
    </source>
</evidence>
<evidence type="ECO:0000259" key="15">
    <source>
        <dbReference type="PROSITE" id="PS50109"/>
    </source>
</evidence>
<keyword evidence="8 14" id="KW-0547">Nucleotide-binding</keyword>
<keyword evidence="5" id="KW-0597">Phosphoprotein</keyword>
<dbReference type="SMART" id="SM00388">
    <property type="entry name" value="HisKA"/>
    <property type="match status" value="1"/>
</dbReference>
<dbReference type="PROSITE" id="PS50885">
    <property type="entry name" value="HAMP"/>
    <property type="match status" value="1"/>
</dbReference>
<dbReference type="FunFam" id="1.10.287.130:FF:000001">
    <property type="entry name" value="Two-component sensor histidine kinase"/>
    <property type="match status" value="1"/>
</dbReference>
<dbReference type="GO" id="GO:0000155">
    <property type="term" value="F:phosphorelay sensor kinase activity"/>
    <property type="evidence" value="ECO:0007669"/>
    <property type="project" value="InterPro"/>
</dbReference>
<protein>
    <recommendedName>
        <fullName evidence="14">Sensor protein</fullName>
        <ecNumber evidence="14">2.7.13.3</ecNumber>
    </recommendedName>
</protein>
<feature type="domain" description="HAMP" evidence="16">
    <location>
        <begin position="184"/>
        <end position="237"/>
    </location>
</feature>
<accession>A0A562Q1G7</accession>
<dbReference type="GO" id="GO:0005524">
    <property type="term" value="F:ATP binding"/>
    <property type="evidence" value="ECO:0007669"/>
    <property type="project" value="UniProtKB-KW"/>
</dbReference>
<dbReference type="InterPro" id="IPR005467">
    <property type="entry name" value="His_kinase_dom"/>
</dbReference>
<keyword evidence="10 14" id="KW-0067">ATP-binding</keyword>
<dbReference type="SUPFAM" id="SSF55874">
    <property type="entry name" value="ATPase domain of HSP90 chaperone/DNA topoisomerase II/histidine kinase"/>
    <property type="match status" value="1"/>
</dbReference>
<dbReference type="Gene3D" id="1.10.287.130">
    <property type="match status" value="1"/>
</dbReference>
<dbReference type="GO" id="GO:0005886">
    <property type="term" value="C:plasma membrane"/>
    <property type="evidence" value="ECO:0007669"/>
    <property type="project" value="UniProtKB-SubCell"/>
</dbReference>
<evidence type="ECO:0000256" key="13">
    <source>
        <dbReference type="ARBA" id="ARBA00023136"/>
    </source>
</evidence>
<dbReference type="PANTHER" id="PTHR45436">
    <property type="entry name" value="SENSOR HISTIDINE KINASE YKOH"/>
    <property type="match status" value="1"/>
</dbReference>
<evidence type="ECO:0000256" key="14">
    <source>
        <dbReference type="RuleBase" id="RU364088"/>
    </source>
</evidence>
<evidence type="ECO:0000256" key="10">
    <source>
        <dbReference type="ARBA" id="ARBA00022840"/>
    </source>
</evidence>
<proteinExistence type="predicted"/>
<evidence type="ECO:0000256" key="3">
    <source>
        <dbReference type="ARBA" id="ARBA00022475"/>
    </source>
</evidence>
<dbReference type="SUPFAM" id="SSF158472">
    <property type="entry name" value="HAMP domain-like"/>
    <property type="match status" value="1"/>
</dbReference>
<keyword evidence="9 14" id="KW-0418">Kinase</keyword>
<dbReference type="InterPro" id="IPR048590">
    <property type="entry name" value="CusS-like_sensor"/>
</dbReference>
<sequence length="458" mass="51407">MSRQRSLTARLSLLFMAAVSTVLTVAGLLFSHLTHMHFMSLDEQMLVEKLEATQSILGQIRHREQLDRLQSPLKTLLATNPGLTLLIEDSQGQRLIAEPAPLPVPAPQATPAAPAMWDWHTTDALYRGLTRTVSLAADPNPLTVMVIANVTMHEHFFELLQHWFWAGLVFSALASALLGWVVVRRGLRPIQHVTEVAASVSAKSLKERIPTEPIPQELQQLVFSFNAMLARLDDAFMRLSNFSADIAHELRTPVSNLMTHTEVALSRKRTLNEYEDNLHSNLEELQRMSRMIDDMLFLAKADNGLIVPAREPVRLDELVERLFEYYRLLSEEHGVHLKRSGQATLQGDPLMLERALTNLLTNALRYTPKNGTIVVSLEESAKSVRLTVENPGQDIPPEHLSRLFDRFYRADSARREGTASNVGLGLALTRSIVEAHNGQIECTSQKGTTCFSLEFPRH</sequence>
<reference evidence="17 18" key="1">
    <citation type="journal article" date="2015" name="Stand. Genomic Sci.">
        <title>Genomic Encyclopedia of Bacterial and Archaeal Type Strains, Phase III: the genomes of soil and plant-associated and newly described type strains.</title>
        <authorList>
            <person name="Whitman W.B."/>
            <person name="Woyke T."/>
            <person name="Klenk H.P."/>
            <person name="Zhou Y."/>
            <person name="Lilburn T.G."/>
            <person name="Beck B.J."/>
            <person name="De Vos P."/>
            <person name="Vandamme P."/>
            <person name="Eisen J.A."/>
            <person name="Garrity G."/>
            <person name="Hugenholtz P."/>
            <person name="Kyrpides N.C."/>
        </authorList>
    </citation>
    <scope>NUCLEOTIDE SEQUENCE [LARGE SCALE GENOMIC DNA]</scope>
    <source>
        <strain evidence="17 18">CGMCC 1.6858</strain>
    </source>
</reference>
<comment type="catalytic activity">
    <reaction evidence="1 14">
        <text>ATP + protein L-histidine = ADP + protein N-phospho-L-histidine.</text>
        <dbReference type="EC" id="2.7.13.3"/>
    </reaction>
</comment>
<gene>
    <name evidence="17" type="ORF">IQ22_03898</name>
</gene>
<keyword evidence="4 14" id="KW-0997">Cell inner membrane</keyword>
<evidence type="ECO:0000256" key="5">
    <source>
        <dbReference type="ARBA" id="ARBA00022553"/>
    </source>
</evidence>
<evidence type="ECO:0000256" key="4">
    <source>
        <dbReference type="ARBA" id="ARBA00022519"/>
    </source>
</evidence>
<dbReference type="SMART" id="SM00387">
    <property type="entry name" value="HATPase_c"/>
    <property type="match status" value="1"/>
</dbReference>
<dbReference type="Proteomes" id="UP000316905">
    <property type="component" value="Unassembled WGS sequence"/>
</dbReference>
<evidence type="ECO:0000259" key="16">
    <source>
        <dbReference type="PROSITE" id="PS50885"/>
    </source>
</evidence>
<dbReference type="OrthoDB" id="5561773at2"/>
<dbReference type="FunFam" id="3.30.565.10:FF:000006">
    <property type="entry name" value="Sensor histidine kinase WalK"/>
    <property type="match status" value="1"/>
</dbReference>
<dbReference type="SMART" id="SM00304">
    <property type="entry name" value="HAMP"/>
    <property type="match status" value="1"/>
</dbReference>
<feature type="transmembrane region" description="Helical" evidence="14">
    <location>
        <begin position="162"/>
        <end position="183"/>
    </location>
</feature>
<dbReference type="NCBIfam" id="TIGR01386">
    <property type="entry name" value="cztS_silS_copS"/>
    <property type="match status" value="1"/>
</dbReference>
<evidence type="ECO:0000256" key="8">
    <source>
        <dbReference type="ARBA" id="ARBA00022741"/>
    </source>
</evidence>
<keyword evidence="12 14" id="KW-0902">Two-component regulatory system</keyword>
<evidence type="ECO:0000313" key="18">
    <source>
        <dbReference type="Proteomes" id="UP000316905"/>
    </source>
</evidence>
<keyword evidence="13 14" id="KW-0472">Membrane</keyword>
<dbReference type="Pfam" id="PF00672">
    <property type="entry name" value="HAMP"/>
    <property type="match status" value="1"/>
</dbReference>
<evidence type="ECO:0000256" key="1">
    <source>
        <dbReference type="ARBA" id="ARBA00000085"/>
    </source>
</evidence>
<dbReference type="Gene3D" id="3.30.565.10">
    <property type="entry name" value="Histidine kinase-like ATPase, C-terminal domain"/>
    <property type="match status" value="1"/>
</dbReference>
<dbReference type="InterPro" id="IPR036890">
    <property type="entry name" value="HATPase_C_sf"/>
</dbReference>
<comment type="subcellular location">
    <subcellularLocation>
        <location evidence="2">Cell inner membrane</location>
        <topology evidence="2">Multi-pass membrane protein</topology>
    </subcellularLocation>
</comment>
<dbReference type="Pfam" id="PF21085">
    <property type="entry name" value="CusS"/>
    <property type="match status" value="1"/>
</dbReference>
<dbReference type="SUPFAM" id="SSF47384">
    <property type="entry name" value="Homodimeric domain of signal transducing histidine kinase"/>
    <property type="match status" value="1"/>
</dbReference>
<dbReference type="AlphaFoldDB" id="A0A562Q1G7"/>
<comment type="function">
    <text evidence="14">Member of a two-component regulatory system.</text>
</comment>
<dbReference type="InterPro" id="IPR050428">
    <property type="entry name" value="TCS_sensor_his_kinase"/>
</dbReference>
<dbReference type="Gene3D" id="6.10.340.10">
    <property type="match status" value="1"/>
</dbReference>
<evidence type="ECO:0000256" key="2">
    <source>
        <dbReference type="ARBA" id="ARBA00004429"/>
    </source>
</evidence>
<dbReference type="PRINTS" id="PR00344">
    <property type="entry name" value="BCTRLSENSOR"/>
</dbReference>
<keyword evidence="18" id="KW-1185">Reference proteome</keyword>
<evidence type="ECO:0000313" key="17">
    <source>
        <dbReference type="EMBL" id="TWI50504.1"/>
    </source>
</evidence>
<dbReference type="RefSeq" id="WP_145144884.1">
    <property type="nucleotide sequence ID" value="NZ_VLKY01000015.1"/>
</dbReference>
<dbReference type="InterPro" id="IPR036097">
    <property type="entry name" value="HisK_dim/P_sf"/>
</dbReference>
<feature type="domain" description="Histidine kinase" evidence="15">
    <location>
        <begin position="245"/>
        <end position="458"/>
    </location>
</feature>
<dbReference type="PANTHER" id="PTHR45436:SF15">
    <property type="entry name" value="SENSOR HISTIDINE KINASE CUSS"/>
    <property type="match status" value="1"/>
</dbReference>
<dbReference type="InterPro" id="IPR004358">
    <property type="entry name" value="Sig_transdc_His_kin-like_C"/>
</dbReference>
<evidence type="ECO:0000256" key="9">
    <source>
        <dbReference type="ARBA" id="ARBA00022777"/>
    </source>
</evidence>
<keyword evidence="6 14" id="KW-0808">Transferase</keyword>
<evidence type="ECO:0000256" key="7">
    <source>
        <dbReference type="ARBA" id="ARBA00022692"/>
    </source>
</evidence>
<dbReference type="EC" id="2.7.13.3" evidence="14"/>
<dbReference type="Pfam" id="PF00512">
    <property type="entry name" value="HisKA"/>
    <property type="match status" value="1"/>
</dbReference>
<dbReference type="Pfam" id="PF02518">
    <property type="entry name" value="HATPase_c"/>
    <property type="match status" value="1"/>
</dbReference>
<dbReference type="EMBL" id="VLKY01000015">
    <property type="protein sequence ID" value="TWI50504.1"/>
    <property type="molecule type" value="Genomic_DNA"/>
</dbReference>
<organism evidence="17 18">
    <name type="scientific">Pseudomonas duriflava</name>
    <dbReference type="NCBI Taxonomy" id="459528"/>
    <lineage>
        <taxon>Bacteria</taxon>
        <taxon>Pseudomonadati</taxon>
        <taxon>Pseudomonadota</taxon>
        <taxon>Gammaproteobacteria</taxon>
        <taxon>Pseudomonadales</taxon>
        <taxon>Pseudomonadaceae</taxon>
        <taxon>Pseudomonas</taxon>
    </lineage>
</organism>
<evidence type="ECO:0000256" key="11">
    <source>
        <dbReference type="ARBA" id="ARBA00022989"/>
    </source>
</evidence>